<reference evidence="3 4" key="1">
    <citation type="submission" date="2024-02" db="EMBL/GenBank/DDBJ databases">
        <authorList>
            <person name="Grouzdev D."/>
        </authorList>
    </citation>
    <scope>NUCLEOTIDE SEQUENCE [LARGE SCALE GENOMIC DNA]</scope>
    <source>
        <strain evidence="3 4">9N</strain>
    </source>
</reference>
<dbReference type="Proteomes" id="UP001350748">
    <property type="component" value="Unassembled WGS sequence"/>
</dbReference>
<name>A0ABU7XIX2_9HYPH</name>
<gene>
    <name evidence="3" type="ORF">V3H18_10670</name>
</gene>
<dbReference type="EMBL" id="JAZHYN010000029">
    <property type="protein sequence ID" value="MEF3366997.1"/>
    <property type="molecule type" value="Genomic_DNA"/>
</dbReference>
<feature type="signal peptide" evidence="2">
    <location>
        <begin position="1"/>
        <end position="24"/>
    </location>
</feature>
<feature type="chain" id="PRO_5047063335" evidence="2">
    <location>
        <begin position="25"/>
        <end position="76"/>
    </location>
</feature>
<sequence length="76" mass="7922">MASKTLAVAIAAAAALMATGYAFAAEGTSSTTEWKAPQAVGQPGYKEETAKPRAATAPRAIRQDPYAARNPQQSQR</sequence>
<evidence type="ECO:0000313" key="4">
    <source>
        <dbReference type="Proteomes" id="UP001350748"/>
    </source>
</evidence>
<evidence type="ECO:0000313" key="3">
    <source>
        <dbReference type="EMBL" id="MEF3366997.1"/>
    </source>
</evidence>
<protein>
    <submittedName>
        <fullName evidence="3">Uncharacterized protein</fullName>
    </submittedName>
</protein>
<feature type="region of interest" description="Disordered" evidence="1">
    <location>
        <begin position="27"/>
        <end position="76"/>
    </location>
</feature>
<keyword evidence="2" id="KW-0732">Signal</keyword>
<comment type="caution">
    <text evidence="3">The sequence shown here is derived from an EMBL/GenBank/DDBJ whole genome shotgun (WGS) entry which is preliminary data.</text>
</comment>
<proteinExistence type="predicted"/>
<keyword evidence="4" id="KW-1185">Reference proteome</keyword>
<evidence type="ECO:0000256" key="2">
    <source>
        <dbReference type="SAM" id="SignalP"/>
    </source>
</evidence>
<organism evidence="3 4">
    <name type="scientific">Methylocystis borbori</name>
    <dbReference type="NCBI Taxonomy" id="3118750"/>
    <lineage>
        <taxon>Bacteria</taxon>
        <taxon>Pseudomonadati</taxon>
        <taxon>Pseudomonadota</taxon>
        <taxon>Alphaproteobacteria</taxon>
        <taxon>Hyphomicrobiales</taxon>
        <taxon>Methylocystaceae</taxon>
        <taxon>Methylocystis</taxon>
    </lineage>
</organism>
<evidence type="ECO:0000256" key="1">
    <source>
        <dbReference type="SAM" id="MobiDB-lite"/>
    </source>
</evidence>
<accession>A0ABU7XIX2</accession>
<dbReference type="RefSeq" id="WP_332082025.1">
    <property type="nucleotide sequence ID" value="NZ_JAZHYN010000029.1"/>
</dbReference>